<organism evidence="2 3">
    <name type="scientific">Microbacterium paludicola</name>
    <dbReference type="NCBI Taxonomy" id="300019"/>
    <lineage>
        <taxon>Bacteria</taxon>
        <taxon>Bacillati</taxon>
        <taxon>Actinomycetota</taxon>
        <taxon>Actinomycetes</taxon>
        <taxon>Micrococcales</taxon>
        <taxon>Microbacteriaceae</taxon>
        <taxon>Microbacterium</taxon>
    </lineage>
</organism>
<dbReference type="Proteomes" id="UP000298358">
    <property type="component" value="Unassembled WGS sequence"/>
</dbReference>
<evidence type="ECO:0000313" key="2">
    <source>
        <dbReference type="EMBL" id="TFU33431.1"/>
    </source>
</evidence>
<proteinExistence type="predicted"/>
<dbReference type="AlphaFoldDB" id="A0A4Y9FXS8"/>
<accession>A0A4Y9FXS8</accession>
<reference evidence="2 3" key="1">
    <citation type="submission" date="2019-03" db="EMBL/GenBank/DDBJ databases">
        <title>Diversity of the mouse oral microbiome.</title>
        <authorList>
            <person name="Joseph S."/>
            <person name="Aduse-Opoku J."/>
            <person name="Curtis M."/>
            <person name="Wade W."/>
            <person name="Hashim A."/>
        </authorList>
    </citation>
    <scope>NUCLEOTIDE SEQUENCE [LARGE SCALE GENOMIC DNA]</scope>
    <source>
        <strain evidence="2 3">P1012</strain>
    </source>
</reference>
<name>A0A4Y9FXS8_9MICO</name>
<dbReference type="EMBL" id="SPQB01000009">
    <property type="protein sequence ID" value="TFU33431.1"/>
    <property type="molecule type" value="Genomic_DNA"/>
</dbReference>
<dbReference type="InterPro" id="IPR035930">
    <property type="entry name" value="FomD-like_sf"/>
</dbReference>
<gene>
    <name evidence="2" type="ORF">E4U02_06050</name>
</gene>
<feature type="domain" description="DUF402" evidence="1">
    <location>
        <begin position="35"/>
        <end position="156"/>
    </location>
</feature>
<dbReference type="Gene3D" id="2.40.380.10">
    <property type="entry name" value="FomD-like"/>
    <property type="match status" value="1"/>
</dbReference>
<evidence type="ECO:0000259" key="1">
    <source>
        <dbReference type="Pfam" id="PF04167"/>
    </source>
</evidence>
<evidence type="ECO:0000313" key="3">
    <source>
        <dbReference type="Proteomes" id="UP000298358"/>
    </source>
</evidence>
<sequence>MPRPAIGTPLVFRWRKWDGSPHWEHECVYLGSDHWGDWLGQRTGSRSFRPGRDLVLDIPSVMLIPADRQDYVLTVNASPAATRVYIDVSWAAGWGEDGLPTAIDMDLDVVRRTDERGVYIDDEDEWEVHRVRYGYPSRVIEALEATAHDLERRVRALEAPFDEATAEHWLARLATVDSEA</sequence>
<protein>
    <submittedName>
        <fullName evidence="2">DUF402 domain-containing protein</fullName>
    </submittedName>
</protein>
<comment type="caution">
    <text evidence="2">The sequence shown here is derived from an EMBL/GenBank/DDBJ whole genome shotgun (WGS) entry which is preliminary data.</text>
</comment>
<dbReference type="SUPFAM" id="SSF159234">
    <property type="entry name" value="FomD-like"/>
    <property type="match status" value="1"/>
</dbReference>
<dbReference type="Pfam" id="PF04167">
    <property type="entry name" value="DUF402"/>
    <property type="match status" value="1"/>
</dbReference>
<dbReference type="OrthoDB" id="3531052at2"/>
<dbReference type="RefSeq" id="WP_135113930.1">
    <property type="nucleotide sequence ID" value="NZ_JADGLL010000009.1"/>
</dbReference>
<keyword evidence="3" id="KW-1185">Reference proteome</keyword>
<dbReference type="InterPro" id="IPR007295">
    <property type="entry name" value="DUF402"/>
</dbReference>